<accession>A0A0F9HGR3</accession>
<dbReference type="InterPro" id="IPR045521">
    <property type="entry name" value="DUF6475"/>
</dbReference>
<organism evidence="2">
    <name type="scientific">marine sediment metagenome</name>
    <dbReference type="NCBI Taxonomy" id="412755"/>
    <lineage>
        <taxon>unclassified sequences</taxon>
        <taxon>metagenomes</taxon>
        <taxon>ecological metagenomes</taxon>
    </lineage>
</organism>
<sequence length="164" mass="18388">MIDEQKFKEQMAVLGEIYNKEISPALAETFWNVLSDCSDEDFAKAADLYMRSPATFFPTPGQLLELMAGTAKERAHAAWGEVLIQIQNIRTARFDDPATARAVQMLGGAEMLGHTSYEQLEFKKHQFVEAYESMADREFPIGIEDKGMAALVNGLVEKVTFDDE</sequence>
<comment type="caution">
    <text evidence="2">The sequence shown here is derived from an EMBL/GenBank/DDBJ whole genome shotgun (WGS) entry which is preliminary data.</text>
</comment>
<evidence type="ECO:0000313" key="2">
    <source>
        <dbReference type="EMBL" id="KKM14621.1"/>
    </source>
</evidence>
<proteinExistence type="predicted"/>
<dbReference type="EMBL" id="LAZR01015104">
    <property type="protein sequence ID" value="KKM14621.1"/>
    <property type="molecule type" value="Genomic_DNA"/>
</dbReference>
<dbReference type="AlphaFoldDB" id="A0A0F9HGR3"/>
<feature type="domain" description="DUF6475" evidence="1">
    <location>
        <begin position="93"/>
        <end position="137"/>
    </location>
</feature>
<reference evidence="2" key="1">
    <citation type="journal article" date="2015" name="Nature">
        <title>Complex archaea that bridge the gap between prokaryotes and eukaryotes.</title>
        <authorList>
            <person name="Spang A."/>
            <person name="Saw J.H."/>
            <person name="Jorgensen S.L."/>
            <person name="Zaremba-Niedzwiedzka K."/>
            <person name="Martijn J."/>
            <person name="Lind A.E."/>
            <person name="van Eijk R."/>
            <person name="Schleper C."/>
            <person name="Guy L."/>
            <person name="Ettema T.J."/>
        </authorList>
    </citation>
    <scope>NUCLEOTIDE SEQUENCE</scope>
</reference>
<dbReference type="Pfam" id="PF20081">
    <property type="entry name" value="DUF6475"/>
    <property type="match status" value="1"/>
</dbReference>
<gene>
    <name evidence="2" type="ORF">LCGC14_1704240</name>
</gene>
<protein>
    <recommendedName>
        <fullName evidence="1">DUF6475 domain-containing protein</fullName>
    </recommendedName>
</protein>
<name>A0A0F9HGR3_9ZZZZ</name>
<evidence type="ECO:0000259" key="1">
    <source>
        <dbReference type="Pfam" id="PF20081"/>
    </source>
</evidence>